<comment type="caution">
    <text evidence="3">The sequence shown here is derived from an EMBL/GenBank/DDBJ whole genome shotgun (WGS) entry which is preliminary data.</text>
</comment>
<sequence>MSKSYSAIPSAPVQKGATFQKPTQELANSVGLDDPALMVMTDFREVTAHTTHPLENIESARLKMINRAVRLLLVVDEQNHILGLVTSTDLTSEKPMQIIQTQGIRHTDVLVKDIMSPREKLEVLCMDDVIKAKVGDVIATLQACGRQHALVAERQTDRSQIVRGLFSASQISRQLGAPVQTMEVARTFAEIGAELIR</sequence>
<dbReference type="Proteomes" id="UP000295135">
    <property type="component" value="Unassembled WGS sequence"/>
</dbReference>
<name>A0A4R3JZX7_9PROT</name>
<dbReference type="AlphaFoldDB" id="A0A4R3JZX7"/>
<dbReference type="Pfam" id="PF00571">
    <property type="entry name" value="CBS"/>
    <property type="match status" value="1"/>
</dbReference>
<feature type="domain" description="CBS" evidence="2">
    <location>
        <begin position="40"/>
        <end position="101"/>
    </location>
</feature>
<dbReference type="PROSITE" id="PS51371">
    <property type="entry name" value="CBS"/>
    <property type="match status" value="1"/>
</dbReference>
<dbReference type="OrthoDB" id="5295117at2"/>
<dbReference type="InterPro" id="IPR046342">
    <property type="entry name" value="CBS_dom_sf"/>
</dbReference>
<accession>A0A4R3JZX7</accession>
<evidence type="ECO:0000259" key="2">
    <source>
        <dbReference type="PROSITE" id="PS51371"/>
    </source>
</evidence>
<keyword evidence="1" id="KW-0129">CBS domain</keyword>
<dbReference type="EMBL" id="SLZY01000002">
    <property type="protein sequence ID" value="TCS73450.1"/>
    <property type="molecule type" value="Genomic_DNA"/>
</dbReference>
<dbReference type="RefSeq" id="WP_126458834.1">
    <property type="nucleotide sequence ID" value="NZ_AP018721.1"/>
</dbReference>
<evidence type="ECO:0000256" key="1">
    <source>
        <dbReference type="PROSITE-ProRule" id="PRU00703"/>
    </source>
</evidence>
<proteinExistence type="predicted"/>
<dbReference type="CDD" id="cd04640">
    <property type="entry name" value="CBS_pair_proteobact"/>
    <property type="match status" value="1"/>
</dbReference>
<dbReference type="Gene3D" id="3.10.580.10">
    <property type="entry name" value="CBS-domain"/>
    <property type="match status" value="1"/>
</dbReference>
<keyword evidence="4" id="KW-1185">Reference proteome</keyword>
<organism evidence="3 4">
    <name type="scientific">Sulfuritortus calidifontis</name>
    <dbReference type="NCBI Taxonomy" id="1914471"/>
    <lineage>
        <taxon>Bacteria</taxon>
        <taxon>Pseudomonadati</taxon>
        <taxon>Pseudomonadota</taxon>
        <taxon>Betaproteobacteria</taxon>
        <taxon>Nitrosomonadales</taxon>
        <taxon>Thiobacillaceae</taxon>
        <taxon>Sulfuritortus</taxon>
    </lineage>
</organism>
<dbReference type="InterPro" id="IPR000644">
    <property type="entry name" value="CBS_dom"/>
</dbReference>
<evidence type="ECO:0000313" key="4">
    <source>
        <dbReference type="Proteomes" id="UP000295135"/>
    </source>
</evidence>
<protein>
    <submittedName>
        <fullName evidence="3">CBS domain protein</fullName>
    </submittedName>
</protein>
<evidence type="ECO:0000313" key="3">
    <source>
        <dbReference type="EMBL" id="TCS73450.1"/>
    </source>
</evidence>
<dbReference type="SUPFAM" id="SSF54631">
    <property type="entry name" value="CBS-domain pair"/>
    <property type="match status" value="1"/>
</dbReference>
<gene>
    <name evidence="3" type="ORF">EDC61_102227</name>
</gene>
<reference evidence="3 4" key="1">
    <citation type="submission" date="2019-03" db="EMBL/GenBank/DDBJ databases">
        <title>Genomic Encyclopedia of Type Strains, Phase IV (KMG-IV): sequencing the most valuable type-strain genomes for metagenomic binning, comparative biology and taxonomic classification.</title>
        <authorList>
            <person name="Goeker M."/>
        </authorList>
    </citation>
    <scope>NUCLEOTIDE SEQUENCE [LARGE SCALE GENOMIC DNA]</scope>
    <source>
        <strain evidence="3 4">DSM 103923</strain>
    </source>
</reference>